<proteinExistence type="predicted"/>
<keyword evidence="3" id="KW-1185">Reference proteome</keyword>
<sequence length="397" mass="44602">MPEFTPYVAPSYLFHSPFLPLSFVIFDPSIPPLSRYNGANGRLKEKLPLSINFPLTSTRVGAGGDLFVHADDQSTRDLLLQQEKLGDIEVKCSRTNRETECKKIIFGVPKEDAEEEIVAELSRKRIGDVHVTTEAVILWFSCAPPSEVLIANEIFRTHDPRQRPLLCRNCWLLGHTASRCRQKERCRVCSKVHDTSAVCTAPTLCRNCNSNRHTSDDKSCPAYRMKQKILNFAQAENLSFHQAKEFLSNNAPHQQSSPAKSLSVSLPSQQKSTTPLPAPNDAQIEAHQLEVTKLQVEVKSLKSQLLKYTPLPDITTKMQENITSTKNLYENLKTTLDSIAPVMVRLTPNIPYIEEICRIVRQQNQNTSSTPALLSTEGLDTNQHVTTHPGSQKPRHE</sequence>
<feature type="region of interest" description="Disordered" evidence="1">
    <location>
        <begin position="250"/>
        <end position="279"/>
    </location>
</feature>
<feature type="compositionally biased region" description="Polar residues" evidence="1">
    <location>
        <begin position="250"/>
        <end position="275"/>
    </location>
</feature>
<feature type="compositionally biased region" description="Polar residues" evidence="1">
    <location>
        <begin position="368"/>
        <end position="390"/>
    </location>
</feature>
<dbReference type="EMBL" id="JAOYFB010000036">
    <property type="protein sequence ID" value="KAK4021211.1"/>
    <property type="molecule type" value="Genomic_DNA"/>
</dbReference>
<dbReference type="InterPro" id="IPR036875">
    <property type="entry name" value="Znf_CCHC_sf"/>
</dbReference>
<comment type="caution">
    <text evidence="2">The sequence shown here is derived from an EMBL/GenBank/DDBJ whole genome shotgun (WGS) entry which is preliminary data.</text>
</comment>
<evidence type="ECO:0000256" key="1">
    <source>
        <dbReference type="SAM" id="MobiDB-lite"/>
    </source>
</evidence>
<evidence type="ECO:0000313" key="3">
    <source>
        <dbReference type="Proteomes" id="UP001234178"/>
    </source>
</evidence>
<accession>A0ABR0A7W1</accession>
<name>A0ABR0A7W1_9CRUS</name>
<feature type="region of interest" description="Disordered" evidence="1">
    <location>
        <begin position="368"/>
        <end position="397"/>
    </location>
</feature>
<protein>
    <submittedName>
        <fullName evidence="2">Uncharacterized protein</fullName>
    </submittedName>
</protein>
<reference evidence="2 3" key="1">
    <citation type="journal article" date="2023" name="Nucleic Acids Res.">
        <title>The hologenome of Daphnia magna reveals possible DNA methylation and microbiome-mediated evolution of the host genome.</title>
        <authorList>
            <person name="Chaturvedi A."/>
            <person name="Li X."/>
            <person name="Dhandapani V."/>
            <person name="Marshall H."/>
            <person name="Kissane S."/>
            <person name="Cuenca-Cambronero M."/>
            <person name="Asole G."/>
            <person name="Calvet F."/>
            <person name="Ruiz-Romero M."/>
            <person name="Marangio P."/>
            <person name="Guigo R."/>
            <person name="Rago D."/>
            <person name="Mirbahai L."/>
            <person name="Eastwood N."/>
            <person name="Colbourne J.K."/>
            <person name="Zhou J."/>
            <person name="Mallon E."/>
            <person name="Orsini L."/>
        </authorList>
    </citation>
    <scope>NUCLEOTIDE SEQUENCE [LARGE SCALE GENOMIC DNA]</scope>
    <source>
        <strain evidence="2">LRV0_1</strain>
    </source>
</reference>
<gene>
    <name evidence="2" type="ORF">OUZ56_003130</name>
</gene>
<dbReference type="SUPFAM" id="SSF57756">
    <property type="entry name" value="Retrovirus zinc finger-like domains"/>
    <property type="match status" value="1"/>
</dbReference>
<evidence type="ECO:0000313" key="2">
    <source>
        <dbReference type="EMBL" id="KAK4021211.1"/>
    </source>
</evidence>
<organism evidence="2 3">
    <name type="scientific">Daphnia magna</name>
    <dbReference type="NCBI Taxonomy" id="35525"/>
    <lineage>
        <taxon>Eukaryota</taxon>
        <taxon>Metazoa</taxon>
        <taxon>Ecdysozoa</taxon>
        <taxon>Arthropoda</taxon>
        <taxon>Crustacea</taxon>
        <taxon>Branchiopoda</taxon>
        <taxon>Diplostraca</taxon>
        <taxon>Cladocera</taxon>
        <taxon>Anomopoda</taxon>
        <taxon>Daphniidae</taxon>
        <taxon>Daphnia</taxon>
    </lineage>
</organism>
<dbReference type="Proteomes" id="UP001234178">
    <property type="component" value="Unassembled WGS sequence"/>
</dbReference>